<evidence type="ECO:0000313" key="1">
    <source>
        <dbReference type="EMBL" id="CAG8687145.1"/>
    </source>
</evidence>
<gene>
    <name evidence="1" type="ORF">SPELUC_LOCUS10553</name>
</gene>
<protein>
    <submittedName>
        <fullName evidence="1">3219_t:CDS:1</fullName>
    </submittedName>
</protein>
<sequence>AQMLQDNIVKIAKDDQNKVLAMSQIRNDILWSRKIKISKEYDNQIHRLHVATPILSDDESIEEELIITDLDYQVSDDGNVEEETTTRSYNRTNQSLKENENLVAEEKQSLGGREKHSADDETAKWPLELLFVFSLKMPQYFDSELINF</sequence>
<comment type="caution">
    <text evidence="1">The sequence shown here is derived from an EMBL/GenBank/DDBJ whole genome shotgun (WGS) entry which is preliminary data.</text>
</comment>
<proteinExistence type="predicted"/>
<keyword evidence="2" id="KW-1185">Reference proteome</keyword>
<feature type="non-terminal residue" evidence="1">
    <location>
        <position position="1"/>
    </location>
</feature>
<accession>A0ACA9P2J4</accession>
<evidence type="ECO:0000313" key="2">
    <source>
        <dbReference type="Proteomes" id="UP000789366"/>
    </source>
</evidence>
<dbReference type="Proteomes" id="UP000789366">
    <property type="component" value="Unassembled WGS sequence"/>
</dbReference>
<organism evidence="1 2">
    <name type="scientific">Cetraspora pellucida</name>
    <dbReference type="NCBI Taxonomy" id="1433469"/>
    <lineage>
        <taxon>Eukaryota</taxon>
        <taxon>Fungi</taxon>
        <taxon>Fungi incertae sedis</taxon>
        <taxon>Mucoromycota</taxon>
        <taxon>Glomeromycotina</taxon>
        <taxon>Glomeromycetes</taxon>
        <taxon>Diversisporales</taxon>
        <taxon>Gigasporaceae</taxon>
        <taxon>Cetraspora</taxon>
    </lineage>
</organism>
<dbReference type="EMBL" id="CAJVPW010019948">
    <property type="protein sequence ID" value="CAG8687145.1"/>
    <property type="molecule type" value="Genomic_DNA"/>
</dbReference>
<reference evidence="1" key="1">
    <citation type="submission" date="2021-06" db="EMBL/GenBank/DDBJ databases">
        <authorList>
            <person name="Kallberg Y."/>
            <person name="Tangrot J."/>
            <person name="Rosling A."/>
        </authorList>
    </citation>
    <scope>NUCLEOTIDE SEQUENCE</scope>
    <source>
        <strain evidence="1">28 12/20/2015</strain>
    </source>
</reference>
<name>A0ACA9P2J4_9GLOM</name>